<keyword evidence="15" id="KW-1185">Reference proteome</keyword>
<keyword evidence="8 11" id="KW-0067">ATP-binding</keyword>
<sequence length="416" mass="46788">MDQFRYVGIVIGLSSGLGMLLFGLTTIFLVQRWKRDVQKKLRRKYFRRNNGLLLEQLISGDENASERTKIFSLEELKRATNNFDPARILGRGGHGTVYKGILSNQHVVAIKKSQIIREGEISDFINEVAILSQINHRNIVKLFGCCLETEVPLLVYDFIPNGSLFESLHHDSSNMVSLTWNDCLRIASEAAGALCYLHSAASISIFHRNVKSSNILLDTNNAAKVSDFGASRVVPIDQTHVATNVQGTFGYFDPEYYQTGQLNEKSDVYSFGVVLLELLIRKKPVFTAESGMAESLCNYFLLEIRSRQPKEIVAAQVLEEANEEEINGVASLAEKCLRLKGEERPTMKEVETTLQQLRMNRTNSSQVDRAVEYEMQGHQSMAMSLAGRTYHVTSQRSQNACYSLEQEFLASASLPR</sequence>
<reference evidence="14" key="3">
    <citation type="journal article" date="2017" name="Nature">
        <title>Genome sequence of the progenitor of the wheat D genome Aegilops tauschii.</title>
        <authorList>
            <person name="Luo M.C."/>
            <person name="Gu Y.Q."/>
            <person name="Puiu D."/>
            <person name="Wang H."/>
            <person name="Twardziok S.O."/>
            <person name="Deal K.R."/>
            <person name="Huo N."/>
            <person name="Zhu T."/>
            <person name="Wang L."/>
            <person name="Wang Y."/>
            <person name="McGuire P.E."/>
            <person name="Liu S."/>
            <person name="Long H."/>
            <person name="Ramasamy R.K."/>
            <person name="Rodriguez J.C."/>
            <person name="Van S.L."/>
            <person name="Yuan L."/>
            <person name="Wang Z."/>
            <person name="Xia Z."/>
            <person name="Xiao L."/>
            <person name="Anderson O.D."/>
            <person name="Ouyang S."/>
            <person name="Liang Y."/>
            <person name="Zimin A.V."/>
            <person name="Pertea G."/>
            <person name="Qi P."/>
            <person name="Bennetzen J.L."/>
            <person name="Dai X."/>
            <person name="Dawson M.W."/>
            <person name="Muller H.G."/>
            <person name="Kugler K."/>
            <person name="Rivarola-Duarte L."/>
            <person name="Spannagl M."/>
            <person name="Mayer K.F.X."/>
            <person name="Lu F.H."/>
            <person name="Bevan M.W."/>
            <person name="Leroy P."/>
            <person name="Li P."/>
            <person name="You F.M."/>
            <person name="Sun Q."/>
            <person name="Liu Z."/>
            <person name="Lyons E."/>
            <person name="Wicker T."/>
            <person name="Salzberg S.L."/>
            <person name="Devos K.M."/>
            <person name="Dvorak J."/>
        </authorList>
    </citation>
    <scope>NUCLEOTIDE SEQUENCE [LARGE SCALE GENOMIC DNA]</scope>
    <source>
        <strain evidence="14">cv. AL8/78</strain>
    </source>
</reference>
<dbReference type="FunFam" id="3.30.200.20:FF:000043">
    <property type="entry name" value="Wall-associated receptor kinase 2"/>
    <property type="match status" value="1"/>
</dbReference>
<evidence type="ECO:0000256" key="11">
    <source>
        <dbReference type="PROSITE-ProRule" id="PRU10141"/>
    </source>
</evidence>
<evidence type="ECO:0000256" key="10">
    <source>
        <dbReference type="ARBA" id="ARBA00023136"/>
    </source>
</evidence>
<evidence type="ECO:0000256" key="1">
    <source>
        <dbReference type="ARBA" id="ARBA00004479"/>
    </source>
</evidence>
<dbReference type="InterPro" id="IPR017441">
    <property type="entry name" value="Protein_kinase_ATP_BS"/>
</dbReference>
<dbReference type="GO" id="GO:0007166">
    <property type="term" value="P:cell surface receptor signaling pathway"/>
    <property type="evidence" value="ECO:0007669"/>
    <property type="project" value="InterPro"/>
</dbReference>
<keyword evidence="7" id="KW-0418">Kinase</keyword>
<evidence type="ECO:0000313" key="14">
    <source>
        <dbReference type="EnsemblPlants" id="AET7Gv21031800.2"/>
    </source>
</evidence>
<reference evidence="14" key="4">
    <citation type="submission" date="2019-03" db="UniProtKB">
        <authorList>
            <consortium name="EnsemblPlants"/>
        </authorList>
    </citation>
    <scope>IDENTIFICATION</scope>
</reference>
<feature type="transmembrane region" description="Helical" evidence="12">
    <location>
        <begin position="6"/>
        <end position="30"/>
    </location>
</feature>
<feature type="domain" description="Protein kinase" evidence="13">
    <location>
        <begin position="83"/>
        <end position="354"/>
    </location>
</feature>
<reference evidence="15" key="1">
    <citation type="journal article" date="2014" name="Science">
        <title>Ancient hybridizations among the ancestral genomes of bread wheat.</title>
        <authorList>
            <consortium name="International Wheat Genome Sequencing Consortium,"/>
            <person name="Marcussen T."/>
            <person name="Sandve S.R."/>
            <person name="Heier L."/>
            <person name="Spannagl M."/>
            <person name="Pfeifer M."/>
            <person name="Jakobsen K.S."/>
            <person name="Wulff B.B."/>
            <person name="Steuernagel B."/>
            <person name="Mayer K.F."/>
            <person name="Olsen O.A."/>
        </authorList>
    </citation>
    <scope>NUCLEOTIDE SEQUENCE [LARGE SCALE GENOMIC DNA]</scope>
    <source>
        <strain evidence="15">cv. AL8/78</strain>
    </source>
</reference>
<keyword evidence="3" id="KW-0808">Transferase</keyword>
<dbReference type="Gene3D" id="3.30.200.20">
    <property type="entry name" value="Phosphorylase Kinase, domain 1"/>
    <property type="match status" value="1"/>
</dbReference>
<dbReference type="GO" id="GO:0004674">
    <property type="term" value="F:protein serine/threonine kinase activity"/>
    <property type="evidence" value="ECO:0007669"/>
    <property type="project" value="UniProtKB-KW"/>
</dbReference>
<protein>
    <recommendedName>
        <fullName evidence="13">Protein kinase domain-containing protein</fullName>
    </recommendedName>
</protein>
<evidence type="ECO:0000256" key="4">
    <source>
        <dbReference type="ARBA" id="ARBA00022692"/>
    </source>
</evidence>
<evidence type="ECO:0000256" key="12">
    <source>
        <dbReference type="SAM" id="Phobius"/>
    </source>
</evidence>
<reference evidence="15" key="2">
    <citation type="journal article" date="2017" name="Nat. Plants">
        <title>The Aegilops tauschii genome reveals multiple impacts of transposons.</title>
        <authorList>
            <person name="Zhao G."/>
            <person name="Zou C."/>
            <person name="Li K."/>
            <person name="Wang K."/>
            <person name="Li T."/>
            <person name="Gao L."/>
            <person name="Zhang X."/>
            <person name="Wang H."/>
            <person name="Yang Z."/>
            <person name="Liu X."/>
            <person name="Jiang W."/>
            <person name="Mao L."/>
            <person name="Kong X."/>
            <person name="Jiao Y."/>
            <person name="Jia J."/>
        </authorList>
    </citation>
    <scope>NUCLEOTIDE SEQUENCE [LARGE SCALE GENOMIC DNA]</scope>
    <source>
        <strain evidence="15">cv. AL8/78</strain>
    </source>
</reference>
<dbReference type="EnsemblPlants" id="AET7Gv21031800.2">
    <property type="protein sequence ID" value="AET7Gv21031800.2"/>
    <property type="gene ID" value="AET7Gv21031800"/>
</dbReference>
<dbReference type="Gramene" id="AET7Gv21031800.2">
    <property type="protein sequence ID" value="AET7Gv21031800.2"/>
    <property type="gene ID" value="AET7Gv21031800"/>
</dbReference>
<dbReference type="PANTHER" id="PTHR27005:SF296">
    <property type="entry name" value="CALCIUM BINDING EGF DOMAIN CONTAINING PROTEIN, EXPRESSED"/>
    <property type="match status" value="1"/>
</dbReference>
<dbReference type="Gene3D" id="1.10.510.10">
    <property type="entry name" value="Transferase(Phosphotransferase) domain 1"/>
    <property type="match status" value="1"/>
</dbReference>
<organism evidence="14 15">
    <name type="scientific">Aegilops tauschii subsp. strangulata</name>
    <name type="common">Goatgrass</name>
    <dbReference type="NCBI Taxonomy" id="200361"/>
    <lineage>
        <taxon>Eukaryota</taxon>
        <taxon>Viridiplantae</taxon>
        <taxon>Streptophyta</taxon>
        <taxon>Embryophyta</taxon>
        <taxon>Tracheophyta</taxon>
        <taxon>Spermatophyta</taxon>
        <taxon>Magnoliopsida</taxon>
        <taxon>Liliopsida</taxon>
        <taxon>Poales</taxon>
        <taxon>Poaceae</taxon>
        <taxon>BOP clade</taxon>
        <taxon>Pooideae</taxon>
        <taxon>Triticodae</taxon>
        <taxon>Triticeae</taxon>
        <taxon>Triticinae</taxon>
        <taxon>Aegilops</taxon>
    </lineage>
</organism>
<dbReference type="Proteomes" id="UP000015105">
    <property type="component" value="Chromosome 7D"/>
</dbReference>
<keyword evidence="9 12" id="KW-1133">Transmembrane helix</keyword>
<dbReference type="InterPro" id="IPR045274">
    <property type="entry name" value="WAK-like"/>
</dbReference>
<dbReference type="InterPro" id="IPR011009">
    <property type="entry name" value="Kinase-like_dom_sf"/>
</dbReference>
<dbReference type="PROSITE" id="PS00107">
    <property type="entry name" value="PROTEIN_KINASE_ATP"/>
    <property type="match status" value="1"/>
</dbReference>
<dbReference type="AlphaFoldDB" id="A0A453SQT5"/>
<dbReference type="GO" id="GO:0005886">
    <property type="term" value="C:plasma membrane"/>
    <property type="evidence" value="ECO:0007669"/>
    <property type="project" value="TreeGrafter"/>
</dbReference>
<keyword evidence="5" id="KW-0732">Signal</keyword>
<evidence type="ECO:0000256" key="9">
    <source>
        <dbReference type="ARBA" id="ARBA00022989"/>
    </source>
</evidence>
<evidence type="ECO:0000256" key="6">
    <source>
        <dbReference type="ARBA" id="ARBA00022741"/>
    </source>
</evidence>
<keyword evidence="2" id="KW-0723">Serine/threonine-protein kinase</keyword>
<evidence type="ECO:0000256" key="8">
    <source>
        <dbReference type="ARBA" id="ARBA00022840"/>
    </source>
</evidence>
<dbReference type="GO" id="GO:0005524">
    <property type="term" value="F:ATP binding"/>
    <property type="evidence" value="ECO:0007669"/>
    <property type="project" value="UniProtKB-UniRule"/>
</dbReference>
<evidence type="ECO:0000313" key="15">
    <source>
        <dbReference type="Proteomes" id="UP000015105"/>
    </source>
</evidence>
<dbReference type="InterPro" id="IPR000719">
    <property type="entry name" value="Prot_kinase_dom"/>
</dbReference>
<evidence type="ECO:0000256" key="7">
    <source>
        <dbReference type="ARBA" id="ARBA00022777"/>
    </source>
</evidence>
<evidence type="ECO:0000256" key="2">
    <source>
        <dbReference type="ARBA" id="ARBA00022527"/>
    </source>
</evidence>
<proteinExistence type="predicted"/>
<name>A0A453SQT5_AEGTS</name>
<evidence type="ECO:0000256" key="3">
    <source>
        <dbReference type="ARBA" id="ARBA00022679"/>
    </source>
</evidence>
<comment type="subcellular location">
    <subcellularLocation>
        <location evidence="1">Membrane</location>
        <topology evidence="1">Single-pass type I membrane protein</topology>
    </subcellularLocation>
</comment>
<dbReference type="SUPFAM" id="SSF56112">
    <property type="entry name" value="Protein kinase-like (PK-like)"/>
    <property type="match status" value="1"/>
</dbReference>
<keyword evidence="10 12" id="KW-0472">Membrane</keyword>
<dbReference type="PANTHER" id="PTHR27005">
    <property type="entry name" value="WALL-ASSOCIATED RECEPTOR KINASE-LIKE 21"/>
    <property type="match status" value="1"/>
</dbReference>
<keyword evidence="6 11" id="KW-0547">Nucleotide-binding</keyword>
<evidence type="ECO:0000256" key="5">
    <source>
        <dbReference type="ARBA" id="ARBA00022729"/>
    </source>
</evidence>
<keyword evidence="4 12" id="KW-0812">Transmembrane</keyword>
<dbReference type="PROSITE" id="PS50011">
    <property type="entry name" value="PROTEIN_KINASE_DOM"/>
    <property type="match status" value="1"/>
</dbReference>
<dbReference type="Pfam" id="PF00069">
    <property type="entry name" value="Pkinase"/>
    <property type="match status" value="1"/>
</dbReference>
<evidence type="ECO:0000259" key="13">
    <source>
        <dbReference type="PROSITE" id="PS50011"/>
    </source>
</evidence>
<feature type="binding site" evidence="11">
    <location>
        <position position="112"/>
    </location>
    <ligand>
        <name>ATP</name>
        <dbReference type="ChEBI" id="CHEBI:30616"/>
    </ligand>
</feature>
<accession>A0A453SQT5</accession>
<dbReference type="FunFam" id="1.10.510.10:FF:000084">
    <property type="entry name" value="Wall-associated receptor kinase 2"/>
    <property type="match status" value="1"/>
</dbReference>
<reference evidence="14" key="5">
    <citation type="journal article" date="2021" name="G3 (Bethesda)">
        <title>Aegilops tauschii genome assembly Aet v5.0 features greater sequence contiguity and improved annotation.</title>
        <authorList>
            <person name="Wang L."/>
            <person name="Zhu T."/>
            <person name="Rodriguez J.C."/>
            <person name="Deal K.R."/>
            <person name="Dubcovsky J."/>
            <person name="McGuire P.E."/>
            <person name="Lux T."/>
            <person name="Spannagl M."/>
            <person name="Mayer K.F.X."/>
            <person name="Baldrich P."/>
            <person name="Meyers B.C."/>
            <person name="Huo N."/>
            <person name="Gu Y.Q."/>
            <person name="Zhou H."/>
            <person name="Devos K.M."/>
            <person name="Bennetzen J.L."/>
            <person name="Unver T."/>
            <person name="Budak H."/>
            <person name="Gulick P.J."/>
            <person name="Galiba G."/>
            <person name="Kalapos B."/>
            <person name="Nelson D.R."/>
            <person name="Li P."/>
            <person name="You F.M."/>
            <person name="Luo M.C."/>
            <person name="Dvorak J."/>
        </authorList>
    </citation>
    <scope>NUCLEOTIDE SEQUENCE [LARGE SCALE GENOMIC DNA]</scope>
    <source>
        <strain evidence="14">cv. AL8/78</strain>
    </source>
</reference>